<name>A0A1B0D102_PHLPP</name>
<dbReference type="EMBL" id="AJVK01010148">
    <property type="status" value="NOT_ANNOTATED_CDS"/>
    <property type="molecule type" value="Genomic_DNA"/>
</dbReference>
<dbReference type="InterPro" id="IPR036322">
    <property type="entry name" value="WD40_repeat_dom_sf"/>
</dbReference>
<proteinExistence type="predicted"/>
<protein>
    <submittedName>
        <fullName evidence="1">Uncharacterized protein</fullName>
    </submittedName>
</protein>
<evidence type="ECO:0000313" key="2">
    <source>
        <dbReference type="Proteomes" id="UP000092462"/>
    </source>
</evidence>
<dbReference type="PROSITE" id="PS50082">
    <property type="entry name" value="WD_REPEATS_2"/>
    <property type="match status" value="1"/>
</dbReference>
<dbReference type="Proteomes" id="UP000092462">
    <property type="component" value="Unassembled WGS sequence"/>
</dbReference>
<dbReference type="InterPro" id="IPR001680">
    <property type="entry name" value="WD40_rpt"/>
</dbReference>
<dbReference type="KEGG" id="ppap:129801821"/>
<dbReference type="InterPro" id="IPR019775">
    <property type="entry name" value="WD40_repeat_CS"/>
</dbReference>
<sequence length="315" mass="35720">MAVLLPPDPVYSLRSADMGPVHSLCFFDSEKLYAGTSSGCIFLWDLQTNRCLTNFRVASQPVIALHRDKRYGLVSQEKGAKVKLWQLKNCGYEEVSQIETESGNFCRIDCSDERDLLLVPKGENHLHIHNLRDLSLVMKLTPEGNENFGALMSIKIIDPDASCVLGAFESGHFVTWDLREGKVLSVKKLEECPMALDYDSLTNRGIYAGPNDKIHVFDYQRPQMLLHERSEINLKNPGVSCLRIRPDRKIFVSGGWDGRIRVFSWKSLRPLAVLTEHKKSISDVAFSPGRVELWRAPLMAIAGEDRQITLWNLYN</sequence>
<dbReference type="AlphaFoldDB" id="A0A1B0D102"/>
<dbReference type="Gene3D" id="2.130.10.10">
    <property type="entry name" value="YVTN repeat-like/Quinoprotein amine dehydrogenase"/>
    <property type="match status" value="2"/>
</dbReference>
<dbReference type="VEuPathDB" id="VectorBase:PPAI001026"/>
<dbReference type="PANTHER" id="PTHR19854">
    <property type="entry name" value="TRANSDUCIN BETA-LIKE 3"/>
    <property type="match status" value="1"/>
</dbReference>
<organism evidence="1 2">
    <name type="scientific">Phlebotomus papatasi</name>
    <name type="common">Sandfly</name>
    <dbReference type="NCBI Taxonomy" id="29031"/>
    <lineage>
        <taxon>Eukaryota</taxon>
        <taxon>Metazoa</taxon>
        <taxon>Ecdysozoa</taxon>
        <taxon>Arthropoda</taxon>
        <taxon>Hexapoda</taxon>
        <taxon>Insecta</taxon>
        <taxon>Pterygota</taxon>
        <taxon>Neoptera</taxon>
        <taxon>Endopterygota</taxon>
        <taxon>Diptera</taxon>
        <taxon>Nematocera</taxon>
        <taxon>Psychodoidea</taxon>
        <taxon>Psychodidae</taxon>
        <taxon>Phlebotomus</taxon>
        <taxon>Phlebotomus</taxon>
    </lineage>
</organism>
<dbReference type="PROSITE" id="PS50294">
    <property type="entry name" value="WD_REPEATS_REGION"/>
    <property type="match status" value="1"/>
</dbReference>
<dbReference type="PANTHER" id="PTHR19854:SF1">
    <property type="entry name" value="GUANINE NUCLEOTIDE-BINDING PROTEIN SUBUNIT BETA-LIKE PROTEIN 1"/>
    <property type="match status" value="1"/>
</dbReference>
<dbReference type="Pfam" id="PF00400">
    <property type="entry name" value="WD40"/>
    <property type="match status" value="2"/>
</dbReference>
<dbReference type="SMART" id="SM00320">
    <property type="entry name" value="WD40"/>
    <property type="match status" value="3"/>
</dbReference>
<dbReference type="PROSITE" id="PS00678">
    <property type="entry name" value="WD_REPEATS_1"/>
    <property type="match status" value="1"/>
</dbReference>
<dbReference type="GeneID" id="129801821"/>
<dbReference type="VEuPathDB" id="VectorBase:PPAPM1_000960"/>
<evidence type="ECO:0000313" key="1">
    <source>
        <dbReference type="EnsemblMetazoa" id="PPAI001026-PA"/>
    </source>
</evidence>
<accession>A0A1B0D102</accession>
<dbReference type="RefSeq" id="XP_055703148.1">
    <property type="nucleotide sequence ID" value="XM_055847173.1"/>
</dbReference>
<keyword evidence="2" id="KW-1185">Reference proteome</keyword>
<dbReference type="OrthoDB" id="7668193at2759"/>
<dbReference type="SUPFAM" id="SSF50978">
    <property type="entry name" value="WD40 repeat-like"/>
    <property type="match status" value="1"/>
</dbReference>
<dbReference type="InterPro" id="IPR015943">
    <property type="entry name" value="WD40/YVTN_repeat-like_dom_sf"/>
</dbReference>
<reference evidence="1" key="1">
    <citation type="submission" date="2022-08" db="UniProtKB">
        <authorList>
            <consortium name="EnsemblMetazoa"/>
        </authorList>
    </citation>
    <scope>IDENTIFICATION</scope>
    <source>
        <strain evidence="1">Israel</strain>
    </source>
</reference>
<dbReference type="EnsemblMetazoa" id="PPAI001026-RA">
    <property type="protein sequence ID" value="PPAI001026-PA"/>
    <property type="gene ID" value="PPAI001026"/>
</dbReference>